<protein>
    <submittedName>
        <fullName evidence="1">Uncharacterized protein</fullName>
    </submittedName>
</protein>
<dbReference type="OrthoDB" id="7510470at2"/>
<dbReference type="RefSeq" id="WP_089218244.1">
    <property type="nucleotide sequence ID" value="NZ_FZOS01000002.1"/>
</dbReference>
<dbReference type="Proteomes" id="UP000198281">
    <property type="component" value="Unassembled WGS sequence"/>
</dbReference>
<proteinExistence type="predicted"/>
<keyword evidence="2" id="KW-1185">Reference proteome</keyword>
<dbReference type="EMBL" id="FZOS01000002">
    <property type="protein sequence ID" value="SNS20448.1"/>
    <property type="molecule type" value="Genomic_DNA"/>
</dbReference>
<evidence type="ECO:0000313" key="2">
    <source>
        <dbReference type="Proteomes" id="UP000198281"/>
    </source>
</evidence>
<organism evidence="1 2">
    <name type="scientific">Edaphosphingomonas laterariae</name>
    <dbReference type="NCBI Taxonomy" id="861865"/>
    <lineage>
        <taxon>Bacteria</taxon>
        <taxon>Pseudomonadati</taxon>
        <taxon>Pseudomonadota</taxon>
        <taxon>Alphaproteobacteria</taxon>
        <taxon>Sphingomonadales</taxon>
        <taxon>Rhizorhabdaceae</taxon>
        <taxon>Edaphosphingomonas</taxon>
    </lineage>
</organism>
<dbReference type="AlphaFoldDB" id="A0A239CL52"/>
<gene>
    <name evidence="1" type="ORF">SAMN06295912_102254</name>
</gene>
<accession>A0A239CL52</accession>
<name>A0A239CL52_9SPHN</name>
<reference evidence="2" key="1">
    <citation type="submission" date="2017-06" db="EMBL/GenBank/DDBJ databases">
        <authorList>
            <person name="Varghese N."/>
            <person name="Submissions S."/>
        </authorList>
    </citation>
    <scope>NUCLEOTIDE SEQUENCE [LARGE SCALE GENOMIC DNA]</scope>
    <source>
        <strain evidence="2">LNB2</strain>
    </source>
</reference>
<sequence>MKITLGKFDPETRSVPATFKTGEIAHKRSINAVLKSDGSYDAAATRTRAEEVGRGVAAKISLGVIGNEPEPAAE</sequence>
<evidence type="ECO:0000313" key="1">
    <source>
        <dbReference type="EMBL" id="SNS20448.1"/>
    </source>
</evidence>